<dbReference type="EMBL" id="JANBQB010000664">
    <property type="protein sequence ID" value="KAJ1974370.1"/>
    <property type="molecule type" value="Genomic_DNA"/>
</dbReference>
<dbReference type="Proteomes" id="UP001151582">
    <property type="component" value="Unassembled WGS sequence"/>
</dbReference>
<feature type="transmembrane region" description="Helical" evidence="6">
    <location>
        <begin position="127"/>
        <end position="148"/>
    </location>
</feature>
<comment type="caution">
    <text evidence="7">The sequence shown here is derived from an EMBL/GenBank/DDBJ whole genome shotgun (WGS) entry which is preliminary data.</text>
</comment>
<evidence type="ECO:0000256" key="2">
    <source>
        <dbReference type="ARBA" id="ARBA00022692"/>
    </source>
</evidence>
<evidence type="ECO:0000256" key="3">
    <source>
        <dbReference type="ARBA" id="ARBA00022989"/>
    </source>
</evidence>
<feature type="transmembrane region" description="Helical" evidence="6">
    <location>
        <begin position="192"/>
        <end position="212"/>
    </location>
</feature>
<dbReference type="InterPro" id="IPR007271">
    <property type="entry name" value="Nuc_sug_transpt"/>
</dbReference>
<keyword evidence="2 6" id="KW-0812">Transmembrane</keyword>
<dbReference type="SUPFAM" id="SSF103481">
    <property type="entry name" value="Multidrug resistance efflux transporter EmrE"/>
    <property type="match status" value="1"/>
</dbReference>
<evidence type="ECO:0000313" key="8">
    <source>
        <dbReference type="Proteomes" id="UP001151582"/>
    </source>
</evidence>
<evidence type="ECO:0000256" key="6">
    <source>
        <dbReference type="SAM" id="Phobius"/>
    </source>
</evidence>
<evidence type="ECO:0000256" key="4">
    <source>
        <dbReference type="ARBA" id="ARBA00023136"/>
    </source>
</evidence>
<dbReference type="Pfam" id="PF04142">
    <property type="entry name" value="Nuc_sug_transp"/>
    <property type="match status" value="1"/>
</dbReference>
<dbReference type="PIRSF" id="PIRSF005799">
    <property type="entry name" value="UDP-gal_transpt"/>
    <property type="match status" value="1"/>
</dbReference>
<feature type="transmembrane region" description="Helical" evidence="6">
    <location>
        <begin position="28"/>
        <end position="45"/>
    </location>
</feature>
<accession>A0A9W8AYB7</accession>
<dbReference type="OrthoDB" id="408493at2759"/>
<reference evidence="7" key="1">
    <citation type="submission" date="2022-07" db="EMBL/GenBank/DDBJ databases">
        <title>Phylogenomic reconstructions and comparative analyses of Kickxellomycotina fungi.</title>
        <authorList>
            <person name="Reynolds N.K."/>
            <person name="Stajich J.E."/>
            <person name="Barry K."/>
            <person name="Grigoriev I.V."/>
            <person name="Crous P."/>
            <person name="Smith M.E."/>
        </authorList>
    </citation>
    <scope>NUCLEOTIDE SEQUENCE</scope>
    <source>
        <strain evidence="7">RSA 567</strain>
    </source>
</reference>
<sequence length="276" mass="29988">MIPAALYTIQNNLQYVAVSLLDAATFQVTYQLKILTTALCFVIILHKPLNRWQWASLVVLTLGVILVQLPSLTTSIPSAPGADTSSQDKARWEQFLGLVTVALACLMSGLAGVYFEKILKGSKTSLWIRNIQLSFFSLFPALFLGVMIKDGAGVREHGFWYGYNGWTIGAIACQAIGGIIVALVVKYADNILKGFATSISIIVSCVLSIFIFDFVVTPLFVLGTIAVIFATYLYSRASALGSPKPLPGPRESPESTTVIAVHDPDETPDRAKHFKV</sequence>
<dbReference type="AlphaFoldDB" id="A0A9W8AYB7"/>
<protein>
    <submittedName>
        <fullName evidence="7">UDP-galactose transporter Gms1</fullName>
    </submittedName>
</protein>
<feature type="transmembrane region" description="Helical" evidence="6">
    <location>
        <begin position="160"/>
        <end position="185"/>
    </location>
</feature>
<feature type="transmembrane region" description="Helical" evidence="6">
    <location>
        <begin position="57"/>
        <end position="76"/>
    </location>
</feature>
<dbReference type="GO" id="GO:0015165">
    <property type="term" value="F:pyrimidine nucleotide-sugar transmembrane transporter activity"/>
    <property type="evidence" value="ECO:0007669"/>
    <property type="project" value="InterPro"/>
</dbReference>
<feature type="transmembrane region" description="Helical" evidence="6">
    <location>
        <begin position="96"/>
        <end position="115"/>
    </location>
</feature>
<name>A0A9W8AYB7_9FUNG</name>
<gene>
    <name evidence="7" type="primary">gms1_1</name>
    <name evidence="7" type="ORF">H4R34_004744</name>
</gene>
<feature type="transmembrane region" description="Helical" evidence="6">
    <location>
        <begin position="218"/>
        <end position="235"/>
    </location>
</feature>
<dbReference type="GO" id="GO:0000139">
    <property type="term" value="C:Golgi membrane"/>
    <property type="evidence" value="ECO:0007669"/>
    <property type="project" value="InterPro"/>
</dbReference>
<comment type="subcellular location">
    <subcellularLocation>
        <location evidence="1">Membrane</location>
        <topology evidence="1">Multi-pass membrane protein</topology>
    </subcellularLocation>
</comment>
<organism evidence="7 8">
    <name type="scientific">Dimargaris verticillata</name>
    <dbReference type="NCBI Taxonomy" id="2761393"/>
    <lineage>
        <taxon>Eukaryota</taxon>
        <taxon>Fungi</taxon>
        <taxon>Fungi incertae sedis</taxon>
        <taxon>Zoopagomycota</taxon>
        <taxon>Kickxellomycotina</taxon>
        <taxon>Dimargaritomycetes</taxon>
        <taxon>Dimargaritales</taxon>
        <taxon>Dimargaritaceae</taxon>
        <taxon>Dimargaris</taxon>
    </lineage>
</organism>
<keyword evidence="4 6" id="KW-0472">Membrane</keyword>
<evidence type="ECO:0000256" key="1">
    <source>
        <dbReference type="ARBA" id="ARBA00004141"/>
    </source>
</evidence>
<evidence type="ECO:0000313" key="7">
    <source>
        <dbReference type="EMBL" id="KAJ1974370.1"/>
    </source>
</evidence>
<feature type="compositionally biased region" description="Basic and acidic residues" evidence="5">
    <location>
        <begin position="262"/>
        <end position="276"/>
    </location>
</feature>
<dbReference type="InterPro" id="IPR037185">
    <property type="entry name" value="EmrE-like"/>
</dbReference>
<feature type="region of interest" description="Disordered" evidence="5">
    <location>
        <begin position="244"/>
        <end position="276"/>
    </location>
</feature>
<proteinExistence type="predicted"/>
<keyword evidence="8" id="KW-1185">Reference proteome</keyword>
<evidence type="ECO:0000256" key="5">
    <source>
        <dbReference type="SAM" id="MobiDB-lite"/>
    </source>
</evidence>
<keyword evidence="3 6" id="KW-1133">Transmembrane helix</keyword>
<dbReference type="PANTHER" id="PTHR10231">
    <property type="entry name" value="NUCLEOTIDE-SUGAR TRANSMEMBRANE TRANSPORTER"/>
    <property type="match status" value="1"/>
</dbReference>
<dbReference type="NCBIfam" id="TIGR00803">
    <property type="entry name" value="nst"/>
    <property type="match status" value="1"/>
</dbReference>